<accession>A0A9P4JD41</accession>
<gene>
    <name evidence="2" type="ORF">K461DRAFT_274165</name>
</gene>
<proteinExistence type="predicted"/>
<protein>
    <recommendedName>
        <fullName evidence="1">2EXR domain-containing protein</fullName>
    </recommendedName>
</protein>
<name>A0A9P4JD41_9PEZI</name>
<dbReference type="Pfam" id="PF20150">
    <property type="entry name" value="2EXR"/>
    <property type="match status" value="1"/>
</dbReference>
<evidence type="ECO:0000259" key="1">
    <source>
        <dbReference type="Pfam" id="PF20150"/>
    </source>
</evidence>
<reference evidence="2" key="1">
    <citation type="journal article" date="2020" name="Stud. Mycol.">
        <title>101 Dothideomycetes genomes: a test case for predicting lifestyles and emergence of pathogens.</title>
        <authorList>
            <person name="Haridas S."/>
            <person name="Albert R."/>
            <person name="Binder M."/>
            <person name="Bloem J."/>
            <person name="Labutti K."/>
            <person name="Salamov A."/>
            <person name="Andreopoulos B."/>
            <person name="Baker S."/>
            <person name="Barry K."/>
            <person name="Bills G."/>
            <person name="Bluhm B."/>
            <person name="Cannon C."/>
            <person name="Castanera R."/>
            <person name="Culley D."/>
            <person name="Daum C."/>
            <person name="Ezra D."/>
            <person name="Gonzalez J."/>
            <person name="Henrissat B."/>
            <person name="Kuo A."/>
            <person name="Liang C."/>
            <person name="Lipzen A."/>
            <person name="Lutzoni F."/>
            <person name="Magnuson J."/>
            <person name="Mondo S."/>
            <person name="Nolan M."/>
            <person name="Ohm R."/>
            <person name="Pangilinan J."/>
            <person name="Park H.-J."/>
            <person name="Ramirez L."/>
            <person name="Alfaro M."/>
            <person name="Sun H."/>
            <person name="Tritt A."/>
            <person name="Yoshinaga Y."/>
            <person name="Zwiers L.-H."/>
            <person name="Turgeon B."/>
            <person name="Goodwin S."/>
            <person name="Spatafora J."/>
            <person name="Crous P."/>
            <person name="Grigoriev I."/>
        </authorList>
    </citation>
    <scope>NUCLEOTIDE SEQUENCE</scope>
    <source>
        <strain evidence="2">CBS 260.36</strain>
    </source>
</reference>
<evidence type="ECO:0000313" key="2">
    <source>
        <dbReference type="EMBL" id="KAF2157922.1"/>
    </source>
</evidence>
<comment type="caution">
    <text evidence="2">The sequence shown here is derived from an EMBL/GenBank/DDBJ whole genome shotgun (WGS) entry which is preliminary data.</text>
</comment>
<keyword evidence="3" id="KW-1185">Reference proteome</keyword>
<dbReference type="Proteomes" id="UP000799439">
    <property type="component" value="Unassembled WGS sequence"/>
</dbReference>
<feature type="domain" description="2EXR" evidence="1">
    <location>
        <begin position="122"/>
        <end position="186"/>
    </location>
</feature>
<organism evidence="2 3">
    <name type="scientific">Myriangium duriaei CBS 260.36</name>
    <dbReference type="NCBI Taxonomy" id="1168546"/>
    <lineage>
        <taxon>Eukaryota</taxon>
        <taxon>Fungi</taxon>
        <taxon>Dikarya</taxon>
        <taxon>Ascomycota</taxon>
        <taxon>Pezizomycotina</taxon>
        <taxon>Dothideomycetes</taxon>
        <taxon>Dothideomycetidae</taxon>
        <taxon>Myriangiales</taxon>
        <taxon>Myriangiaceae</taxon>
        <taxon>Myriangium</taxon>
    </lineage>
</organism>
<dbReference type="PANTHER" id="PTHR42085">
    <property type="entry name" value="F-BOX DOMAIN-CONTAINING PROTEIN"/>
    <property type="match status" value="1"/>
</dbReference>
<dbReference type="AlphaFoldDB" id="A0A9P4JD41"/>
<dbReference type="InterPro" id="IPR038883">
    <property type="entry name" value="AN11006-like"/>
</dbReference>
<dbReference type="PANTHER" id="PTHR42085:SF8">
    <property type="entry name" value="F-BOX DOMAIN-CONTAINING PROTEIN"/>
    <property type="match status" value="1"/>
</dbReference>
<sequence length="332" mass="37967">MTLSISPQQFEPDWHPLFHGAIMDDIADSVVAKNVARMTVYTTTTSKPVDTGTSESCVAKMDFWYRIHHDATVHKDSGPLRGILLGSTQPFSIEKAVIEHGPYKGRFAFFIDPVPLPNNIFPFLKLPVELRMMIYEYVLHHPKIIYIRNGSRAASCPVEHGIKGVNLSLLAVSKQIRAETAPLFFSANQFVFYSTTTAVEFLRLVGQDNVRWLRRMAIWFYWYVTTGTEMMQRLVNTDLIVLYIFFGGHESDKIVRSMSPWITAQGDRNIACSRLRKILSVRRSTGESNMSKWEDLEEQSIVEEAWDDVLFELLRIRYFEDLSDGGEPDEGA</sequence>
<dbReference type="InterPro" id="IPR045518">
    <property type="entry name" value="2EXR"/>
</dbReference>
<dbReference type="OrthoDB" id="5272396at2759"/>
<evidence type="ECO:0000313" key="3">
    <source>
        <dbReference type="Proteomes" id="UP000799439"/>
    </source>
</evidence>
<dbReference type="EMBL" id="ML996081">
    <property type="protein sequence ID" value="KAF2157922.1"/>
    <property type="molecule type" value="Genomic_DNA"/>
</dbReference>